<feature type="non-terminal residue" evidence="4">
    <location>
        <position position="169"/>
    </location>
</feature>
<protein>
    <recommendedName>
        <fullName evidence="3">Serpin domain-containing protein</fullName>
    </recommendedName>
</protein>
<keyword evidence="1" id="KW-0646">Protease inhibitor</keyword>
<dbReference type="InterPro" id="IPR000215">
    <property type="entry name" value="Serpin_fam"/>
</dbReference>
<organism evidence="4 5">
    <name type="scientific">Diceros bicornis minor</name>
    <name type="common">South-central black rhinoceros</name>
    <dbReference type="NCBI Taxonomy" id="77932"/>
    <lineage>
        <taxon>Eukaryota</taxon>
        <taxon>Metazoa</taxon>
        <taxon>Chordata</taxon>
        <taxon>Craniata</taxon>
        <taxon>Vertebrata</taxon>
        <taxon>Euteleostomi</taxon>
        <taxon>Mammalia</taxon>
        <taxon>Eutheria</taxon>
        <taxon>Laurasiatheria</taxon>
        <taxon>Perissodactyla</taxon>
        <taxon>Rhinocerotidae</taxon>
        <taxon>Diceros</taxon>
    </lineage>
</organism>
<reference evidence="4 5" key="1">
    <citation type="journal article" date="2020" name="Mol. Biol. Evol.">
        <title>Interspecific Gene Flow and the Evolution of Specialization in Black and White Rhinoceros.</title>
        <authorList>
            <person name="Moodley Y."/>
            <person name="Westbury M.V."/>
            <person name="Russo I.M."/>
            <person name="Gopalakrishnan S."/>
            <person name="Rakotoarivelo A."/>
            <person name="Olsen R.A."/>
            <person name="Prost S."/>
            <person name="Tunstall T."/>
            <person name="Ryder O.A."/>
            <person name="Dalen L."/>
            <person name="Bruford M.W."/>
        </authorList>
    </citation>
    <scope>NUCLEOTIDE SEQUENCE [LARGE SCALE GENOMIC DNA]</scope>
    <source>
        <strain evidence="4">SBR-YM</strain>
        <tissue evidence="4">Skin</tissue>
    </source>
</reference>
<dbReference type="AlphaFoldDB" id="A0A7J7FAN7"/>
<evidence type="ECO:0000259" key="3">
    <source>
        <dbReference type="Pfam" id="PF00079"/>
    </source>
</evidence>
<dbReference type="InterPro" id="IPR042178">
    <property type="entry name" value="Serpin_sf_1"/>
</dbReference>
<comment type="caution">
    <text evidence="4">The sequence shown here is derived from an EMBL/GenBank/DDBJ whole genome shotgun (WGS) entry which is preliminary data.</text>
</comment>
<accession>A0A7J7FAN7</accession>
<evidence type="ECO:0000313" key="4">
    <source>
        <dbReference type="EMBL" id="KAF5925007.1"/>
    </source>
</evidence>
<name>A0A7J7FAN7_DICBM</name>
<sequence>KLCEENPSHNVFFPPLSPLLWSCSSWGQKETQLPKSPEASAAEGGGDFKESCQKFYQAELEGLSFAEAAEVSRQHTNACMAERTEDRIVEVLPANSIDLLTELVLINAIYFKGRPWVRTVSFCSCMIKERKEERREGERKREGERVENELMYEKLSKWTKSGTMDNEEN</sequence>
<dbReference type="GO" id="GO:0005737">
    <property type="term" value="C:cytoplasm"/>
    <property type="evidence" value="ECO:0007669"/>
    <property type="project" value="TreeGrafter"/>
</dbReference>
<dbReference type="InterPro" id="IPR023796">
    <property type="entry name" value="Serpin_dom"/>
</dbReference>
<dbReference type="GO" id="GO:0005615">
    <property type="term" value="C:extracellular space"/>
    <property type="evidence" value="ECO:0007669"/>
    <property type="project" value="InterPro"/>
</dbReference>
<proteinExistence type="predicted"/>
<dbReference type="Proteomes" id="UP000551758">
    <property type="component" value="Unassembled WGS sequence"/>
</dbReference>
<feature type="domain" description="Serpin" evidence="3">
    <location>
        <begin position="47"/>
        <end position="114"/>
    </location>
</feature>
<evidence type="ECO:0000256" key="2">
    <source>
        <dbReference type="ARBA" id="ARBA00022900"/>
    </source>
</evidence>
<gene>
    <name evidence="4" type="ORF">HPG69_008683</name>
</gene>
<dbReference type="Gene3D" id="3.30.497.10">
    <property type="entry name" value="Antithrombin, subunit I, domain 2"/>
    <property type="match status" value="1"/>
</dbReference>
<dbReference type="PANTHER" id="PTHR11461:SF204">
    <property type="entry name" value="SERPIN B6"/>
    <property type="match status" value="1"/>
</dbReference>
<dbReference type="GO" id="GO:0004867">
    <property type="term" value="F:serine-type endopeptidase inhibitor activity"/>
    <property type="evidence" value="ECO:0007669"/>
    <property type="project" value="UniProtKB-KW"/>
</dbReference>
<evidence type="ECO:0000256" key="1">
    <source>
        <dbReference type="ARBA" id="ARBA00022690"/>
    </source>
</evidence>
<keyword evidence="5" id="KW-1185">Reference proteome</keyword>
<keyword evidence="2" id="KW-0722">Serine protease inhibitor</keyword>
<dbReference type="SUPFAM" id="SSF56574">
    <property type="entry name" value="Serpins"/>
    <property type="match status" value="1"/>
</dbReference>
<dbReference type="Pfam" id="PF00079">
    <property type="entry name" value="Serpin"/>
    <property type="match status" value="1"/>
</dbReference>
<dbReference type="PANTHER" id="PTHR11461">
    <property type="entry name" value="SERINE PROTEASE INHIBITOR, SERPIN"/>
    <property type="match status" value="1"/>
</dbReference>
<dbReference type="InterPro" id="IPR036186">
    <property type="entry name" value="Serpin_sf"/>
</dbReference>
<evidence type="ECO:0000313" key="5">
    <source>
        <dbReference type="Proteomes" id="UP000551758"/>
    </source>
</evidence>
<dbReference type="EMBL" id="JACDTQ010000823">
    <property type="protein sequence ID" value="KAF5925007.1"/>
    <property type="molecule type" value="Genomic_DNA"/>
</dbReference>